<keyword evidence="4" id="KW-1185">Reference proteome</keyword>
<name>A0AAN9LQK7_CANGL</name>
<dbReference type="EMBL" id="JAYMYQ010000004">
    <property type="protein sequence ID" value="KAK7340470.1"/>
    <property type="molecule type" value="Genomic_DNA"/>
</dbReference>
<feature type="coiled-coil region" evidence="1">
    <location>
        <begin position="278"/>
        <end position="305"/>
    </location>
</feature>
<dbReference type="CDD" id="cd11650">
    <property type="entry name" value="AT4G37440_like"/>
    <property type="match status" value="1"/>
</dbReference>
<dbReference type="AlphaFoldDB" id="A0AAN9LQK7"/>
<accession>A0AAN9LQK7</accession>
<proteinExistence type="predicted"/>
<comment type="caution">
    <text evidence="3">The sequence shown here is derived from an EMBL/GenBank/DDBJ whole genome shotgun (WGS) entry which is preliminary data.</text>
</comment>
<evidence type="ECO:0000256" key="1">
    <source>
        <dbReference type="SAM" id="Coils"/>
    </source>
</evidence>
<feature type="coiled-coil region" evidence="1">
    <location>
        <begin position="396"/>
        <end position="423"/>
    </location>
</feature>
<organism evidence="3 4">
    <name type="scientific">Canavalia gladiata</name>
    <name type="common">Sword bean</name>
    <name type="synonym">Dolichos gladiatus</name>
    <dbReference type="NCBI Taxonomy" id="3824"/>
    <lineage>
        <taxon>Eukaryota</taxon>
        <taxon>Viridiplantae</taxon>
        <taxon>Streptophyta</taxon>
        <taxon>Embryophyta</taxon>
        <taxon>Tracheophyta</taxon>
        <taxon>Spermatophyta</taxon>
        <taxon>Magnoliopsida</taxon>
        <taxon>eudicotyledons</taxon>
        <taxon>Gunneridae</taxon>
        <taxon>Pentapetalae</taxon>
        <taxon>rosids</taxon>
        <taxon>fabids</taxon>
        <taxon>Fabales</taxon>
        <taxon>Fabaceae</taxon>
        <taxon>Papilionoideae</taxon>
        <taxon>50 kb inversion clade</taxon>
        <taxon>NPAAA clade</taxon>
        <taxon>indigoferoid/millettioid clade</taxon>
        <taxon>Phaseoleae</taxon>
        <taxon>Canavalia</taxon>
    </lineage>
</organism>
<evidence type="ECO:0000313" key="3">
    <source>
        <dbReference type="EMBL" id="KAK7340470.1"/>
    </source>
</evidence>
<feature type="region of interest" description="Disordered" evidence="2">
    <location>
        <begin position="426"/>
        <end position="482"/>
    </location>
</feature>
<feature type="compositionally biased region" description="Polar residues" evidence="2">
    <location>
        <begin position="448"/>
        <end position="461"/>
    </location>
</feature>
<evidence type="ECO:0000256" key="2">
    <source>
        <dbReference type="SAM" id="MobiDB-lite"/>
    </source>
</evidence>
<dbReference type="Proteomes" id="UP001367508">
    <property type="component" value="Unassembled WGS sequence"/>
</dbReference>
<dbReference type="PANTHER" id="PTHR34057:SF17">
    <property type="match status" value="1"/>
</dbReference>
<gene>
    <name evidence="3" type="ORF">VNO77_21174</name>
</gene>
<reference evidence="3 4" key="1">
    <citation type="submission" date="2024-01" db="EMBL/GenBank/DDBJ databases">
        <title>The genomes of 5 underutilized Papilionoideae crops provide insights into root nodulation and disease resistanc.</title>
        <authorList>
            <person name="Jiang F."/>
        </authorList>
    </citation>
    <scope>NUCLEOTIDE SEQUENCE [LARGE SCALE GENOMIC DNA]</scope>
    <source>
        <strain evidence="3">LVBAO_FW01</strain>
        <tissue evidence="3">Leaves</tissue>
    </source>
</reference>
<dbReference type="InterPro" id="IPR038745">
    <property type="entry name" value="AT4G37440-like"/>
</dbReference>
<sequence>MGSGIVKSEEGALEKENVALPVPAFPESKEQKVALQSGTNFKGISQTNLCGGNEEDVVVNIIGSGCIISSGGKAVEGTCEDTTDTEYSSSSSFGDTGSGVADASGLAFTDAEEESPMCDDWSRTSPVRKNKTTTMHWRRFIHPIRWRCKWIELQLKKLNSLALKYDKELAAYDYRKQLEFSKFTVDDFNVKSVPISDGIRRNKVMKRKKRNKAEECDLSSYVSNHNIFSYYENKNHSHDTCVEDFRGDALKGNADNIEEFKFNDTWSSVSHGDNDKAFNDIIQKIDKLQSQVEKLKTRIDNVVSENPGKFCSVTQLSMIGPSDGGYHHSGHNSASFVGNENTVPVSFVHASSQQKSELNEEDLLLTENTLSTQEGITPFIETTNRPHLEVLRENTKDEILIQNQAANEELHDFENVRNQFLEKTKESIEEQKSISTAQVSESDMDNENAVSTLKACSTSKSNFRRNTKRGRKKSGTKRWKRR</sequence>
<evidence type="ECO:0000313" key="4">
    <source>
        <dbReference type="Proteomes" id="UP001367508"/>
    </source>
</evidence>
<protein>
    <submittedName>
        <fullName evidence="3">Uncharacterized protein</fullName>
    </submittedName>
</protein>
<dbReference type="PANTHER" id="PTHR34057">
    <property type="entry name" value="ELONGATION FACTOR"/>
    <property type="match status" value="1"/>
</dbReference>
<keyword evidence="1" id="KW-0175">Coiled coil</keyword>
<feature type="compositionally biased region" description="Basic residues" evidence="2">
    <location>
        <begin position="462"/>
        <end position="482"/>
    </location>
</feature>